<name>A0A0K2V8X4_LEPSM</name>
<organism evidence="1">
    <name type="scientific">Lepeophtheirus salmonis</name>
    <name type="common">Salmon louse</name>
    <name type="synonym">Caligus salmonis</name>
    <dbReference type="NCBI Taxonomy" id="72036"/>
    <lineage>
        <taxon>Eukaryota</taxon>
        <taxon>Metazoa</taxon>
        <taxon>Ecdysozoa</taxon>
        <taxon>Arthropoda</taxon>
        <taxon>Crustacea</taxon>
        <taxon>Multicrustacea</taxon>
        <taxon>Hexanauplia</taxon>
        <taxon>Copepoda</taxon>
        <taxon>Siphonostomatoida</taxon>
        <taxon>Caligidae</taxon>
        <taxon>Lepeophtheirus</taxon>
    </lineage>
</organism>
<sequence length="81" mass="9433">LPLFYHTTFPPEKKNGGKAQNTLYIFVLVGCFHAVFDVSPSFLEINVLDVDWLDLTIRFYYTFLKQFTSQIGNDAYFRGRS</sequence>
<proteinExistence type="predicted"/>
<reference evidence="1" key="1">
    <citation type="submission" date="2014-05" db="EMBL/GenBank/DDBJ databases">
        <authorList>
            <person name="Chronopoulou M."/>
        </authorList>
    </citation>
    <scope>NUCLEOTIDE SEQUENCE</scope>
    <source>
        <tissue evidence="1">Whole organism</tissue>
    </source>
</reference>
<evidence type="ECO:0000313" key="1">
    <source>
        <dbReference type="EMBL" id="CDW46780.1"/>
    </source>
</evidence>
<dbReference type="EMBL" id="HACA01029419">
    <property type="protein sequence ID" value="CDW46780.1"/>
    <property type="molecule type" value="Transcribed_RNA"/>
</dbReference>
<feature type="non-terminal residue" evidence="1">
    <location>
        <position position="1"/>
    </location>
</feature>
<dbReference type="AlphaFoldDB" id="A0A0K2V8X4"/>
<accession>A0A0K2V8X4</accession>
<protein>
    <submittedName>
        <fullName evidence="1">Uncharacterized protein</fullName>
    </submittedName>
</protein>